<dbReference type="KEGG" id="pti:PHATRDRAFT_42851"/>
<dbReference type="GO" id="GO:0016787">
    <property type="term" value="F:hydrolase activity"/>
    <property type="evidence" value="ECO:0007669"/>
    <property type="project" value="UniProtKB-KW"/>
</dbReference>
<dbReference type="PROSITE" id="PS51462">
    <property type="entry name" value="NUDIX"/>
    <property type="match status" value="1"/>
</dbReference>
<dbReference type="eggNOG" id="ENOG502QY9U">
    <property type="taxonomic scope" value="Eukaryota"/>
</dbReference>
<evidence type="ECO:0000259" key="2">
    <source>
        <dbReference type="PROSITE" id="PS51462"/>
    </source>
</evidence>
<dbReference type="InterPro" id="IPR020476">
    <property type="entry name" value="Nudix_hydrolase"/>
</dbReference>
<dbReference type="AlphaFoldDB" id="B7FPS7"/>
<reference evidence="3 4" key="1">
    <citation type="journal article" date="2008" name="Nature">
        <title>The Phaeodactylum genome reveals the evolutionary history of diatom genomes.</title>
        <authorList>
            <person name="Bowler C."/>
            <person name="Allen A.E."/>
            <person name="Badger J.H."/>
            <person name="Grimwood J."/>
            <person name="Jabbari K."/>
            <person name="Kuo A."/>
            <person name="Maheswari U."/>
            <person name="Martens C."/>
            <person name="Maumus F."/>
            <person name="Otillar R.P."/>
            <person name="Rayko E."/>
            <person name="Salamov A."/>
            <person name="Vandepoele K."/>
            <person name="Beszteri B."/>
            <person name="Gruber A."/>
            <person name="Heijde M."/>
            <person name="Katinka M."/>
            <person name="Mock T."/>
            <person name="Valentin K."/>
            <person name="Verret F."/>
            <person name="Berges J.A."/>
            <person name="Brownlee C."/>
            <person name="Cadoret J.P."/>
            <person name="Chiovitti A."/>
            <person name="Choi C.J."/>
            <person name="Coesel S."/>
            <person name="De Martino A."/>
            <person name="Detter J.C."/>
            <person name="Durkin C."/>
            <person name="Falciatore A."/>
            <person name="Fournet J."/>
            <person name="Haruta M."/>
            <person name="Huysman M.J."/>
            <person name="Jenkins B.D."/>
            <person name="Jiroutova K."/>
            <person name="Jorgensen R.E."/>
            <person name="Joubert Y."/>
            <person name="Kaplan A."/>
            <person name="Kroger N."/>
            <person name="Kroth P.G."/>
            <person name="La Roche J."/>
            <person name="Lindquist E."/>
            <person name="Lommer M."/>
            <person name="Martin-Jezequel V."/>
            <person name="Lopez P.J."/>
            <person name="Lucas S."/>
            <person name="Mangogna M."/>
            <person name="McGinnis K."/>
            <person name="Medlin L.K."/>
            <person name="Montsant A."/>
            <person name="Oudot-Le Secq M.P."/>
            <person name="Napoli C."/>
            <person name="Obornik M."/>
            <person name="Parker M.S."/>
            <person name="Petit J.L."/>
            <person name="Porcel B.M."/>
            <person name="Poulsen N."/>
            <person name="Robison M."/>
            <person name="Rychlewski L."/>
            <person name="Rynearson T.A."/>
            <person name="Schmutz J."/>
            <person name="Shapiro H."/>
            <person name="Siaut M."/>
            <person name="Stanley M."/>
            <person name="Sussman M.R."/>
            <person name="Taylor A.R."/>
            <person name="Vardi A."/>
            <person name="von Dassow P."/>
            <person name="Vyverman W."/>
            <person name="Willis A."/>
            <person name="Wyrwicz L.S."/>
            <person name="Rokhsar D.S."/>
            <person name="Weissenbach J."/>
            <person name="Armbrust E.V."/>
            <person name="Green B.R."/>
            <person name="Van de Peer Y."/>
            <person name="Grigoriev I.V."/>
        </authorList>
    </citation>
    <scope>NUCLEOTIDE SEQUENCE [LARGE SCALE GENOMIC DNA]</scope>
    <source>
        <strain evidence="3 4">CCAP 1055/1</strain>
    </source>
</reference>
<organism evidence="3 4">
    <name type="scientific">Phaeodactylum tricornutum (strain CCAP 1055/1)</name>
    <dbReference type="NCBI Taxonomy" id="556484"/>
    <lineage>
        <taxon>Eukaryota</taxon>
        <taxon>Sar</taxon>
        <taxon>Stramenopiles</taxon>
        <taxon>Ochrophyta</taxon>
        <taxon>Bacillariophyta</taxon>
        <taxon>Bacillariophyceae</taxon>
        <taxon>Bacillariophycidae</taxon>
        <taxon>Naviculales</taxon>
        <taxon>Phaeodactylaceae</taxon>
        <taxon>Phaeodactylum</taxon>
    </lineage>
</organism>
<evidence type="ECO:0000313" key="3">
    <source>
        <dbReference type="EMBL" id="EEC51226.1"/>
    </source>
</evidence>
<reference evidence="4" key="2">
    <citation type="submission" date="2008-08" db="EMBL/GenBank/DDBJ databases">
        <authorList>
            <consortium name="Diatom Consortium"/>
            <person name="Grigoriev I."/>
            <person name="Grimwood J."/>
            <person name="Kuo A."/>
            <person name="Otillar R.P."/>
            <person name="Salamov A."/>
            <person name="Detter J.C."/>
            <person name="Lindquist E."/>
            <person name="Shapiro H."/>
            <person name="Lucas S."/>
            <person name="Glavina del Rio T."/>
            <person name="Pitluck S."/>
            <person name="Rokhsar D."/>
            <person name="Bowler C."/>
        </authorList>
    </citation>
    <scope>GENOME REANNOTATION</scope>
    <source>
        <strain evidence="4">CCAP 1055/1</strain>
    </source>
</reference>
<dbReference type="OrthoDB" id="47002at2759"/>
<dbReference type="Proteomes" id="UP000000759">
    <property type="component" value="Chromosome 1"/>
</dbReference>
<keyword evidence="1" id="KW-0378">Hydrolase</keyword>
<dbReference type="PaxDb" id="2850-Phatr42851"/>
<accession>B7FPS7</accession>
<dbReference type="RefSeq" id="XP_002176763.1">
    <property type="nucleotide sequence ID" value="XM_002176727.1"/>
</dbReference>
<dbReference type="EMBL" id="CM000605">
    <property type="protein sequence ID" value="EEC51226.1"/>
    <property type="molecule type" value="Genomic_DNA"/>
</dbReference>
<dbReference type="CDD" id="cd02883">
    <property type="entry name" value="NUDIX_Hydrolase"/>
    <property type="match status" value="1"/>
</dbReference>
<dbReference type="PRINTS" id="PR00502">
    <property type="entry name" value="NUDIXFAMILY"/>
</dbReference>
<dbReference type="SUPFAM" id="SSF55811">
    <property type="entry name" value="Nudix"/>
    <property type="match status" value="1"/>
</dbReference>
<sequence>MKNLVSKSESLDKTSNVLVDYKSVDYRGFVFVVHHAHGMMLLRCTRKKNKPHHWQLPGGHIDKTEFVEAARANFVHNTQLLEAGKRGAARELFEETGIDVRSQLHRMEPATLREPKDGESELANEYKHRLFYILNVANDDFLSHGETPMGTLGETLKPEPEVAADMLKLHSGGKVSAALLMAMGRSIVHEKSTDRNKSAATTLSQHHDDLSLHTLFQYGLRFLFALPQCKFLKLLDTNASAELLNDLHRSSLKYDEDPSPGLFESPSIRVRTDVARKKLQKQSMQY</sequence>
<proteinExistence type="predicted"/>
<evidence type="ECO:0000313" key="4">
    <source>
        <dbReference type="Proteomes" id="UP000000759"/>
    </source>
</evidence>
<gene>
    <name evidence="3" type="ORF">PHATRDRAFT_42851</name>
</gene>
<evidence type="ECO:0000256" key="1">
    <source>
        <dbReference type="ARBA" id="ARBA00022801"/>
    </source>
</evidence>
<dbReference type="GeneID" id="7196503"/>
<dbReference type="InterPro" id="IPR000086">
    <property type="entry name" value="NUDIX_hydrolase_dom"/>
</dbReference>
<protein>
    <recommendedName>
        <fullName evidence="2">Nudix hydrolase domain-containing protein</fullName>
    </recommendedName>
</protein>
<dbReference type="Gene3D" id="3.90.79.10">
    <property type="entry name" value="Nucleoside Triphosphate Pyrophosphohydrolase"/>
    <property type="match status" value="1"/>
</dbReference>
<feature type="domain" description="Nudix hydrolase" evidence="2">
    <location>
        <begin position="24"/>
        <end position="180"/>
    </location>
</feature>
<name>B7FPS7_PHATC</name>
<dbReference type="HOGENOM" id="CLU_964611_0_0_1"/>
<dbReference type="InterPro" id="IPR015797">
    <property type="entry name" value="NUDIX_hydrolase-like_dom_sf"/>
</dbReference>
<keyword evidence="4" id="KW-1185">Reference proteome</keyword>
<dbReference type="InParanoid" id="B7FPS7"/>